<feature type="chain" id="PRO_5040447550" description="Receptor L-domain domain-containing protein" evidence="2">
    <location>
        <begin position="16"/>
        <end position="295"/>
    </location>
</feature>
<gene>
    <name evidence="3" type="ORF">CAMP_LOCUS13554</name>
</gene>
<dbReference type="EMBL" id="CANHGI010000005">
    <property type="protein sequence ID" value="CAI5450917.1"/>
    <property type="molecule type" value="Genomic_DNA"/>
</dbReference>
<keyword evidence="1" id="KW-1133">Transmembrane helix</keyword>
<feature type="signal peptide" evidence="2">
    <location>
        <begin position="1"/>
        <end position="15"/>
    </location>
</feature>
<accession>A0A9P1ITG6</accession>
<feature type="transmembrane region" description="Helical" evidence="1">
    <location>
        <begin position="207"/>
        <end position="228"/>
    </location>
</feature>
<proteinExistence type="predicted"/>
<keyword evidence="1" id="KW-0812">Transmembrane</keyword>
<protein>
    <recommendedName>
        <fullName evidence="5">Receptor L-domain domain-containing protein</fullName>
    </recommendedName>
</protein>
<evidence type="ECO:0008006" key="5">
    <source>
        <dbReference type="Google" id="ProtNLM"/>
    </source>
</evidence>
<keyword evidence="2" id="KW-0732">Signal</keyword>
<comment type="caution">
    <text evidence="3">The sequence shown here is derived from an EMBL/GenBank/DDBJ whole genome shotgun (WGS) entry which is preliminary data.</text>
</comment>
<dbReference type="SUPFAM" id="SSF52058">
    <property type="entry name" value="L domain-like"/>
    <property type="match status" value="1"/>
</dbReference>
<reference evidence="3" key="1">
    <citation type="submission" date="2022-11" db="EMBL/GenBank/DDBJ databases">
        <authorList>
            <person name="Kikuchi T."/>
        </authorList>
    </citation>
    <scope>NUCLEOTIDE SEQUENCE</scope>
    <source>
        <strain evidence="3">PS1010</strain>
    </source>
</reference>
<evidence type="ECO:0000256" key="2">
    <source>
        <dbReference type="SAM" id="SignalP"/>
    </source>
</evidence>
<evidence type="ECO:0000313" key="3">
    <source>
        <dbReference type="EMBL" id="CAI5450917.1"/>
    </source>
</evidence>
<dbReference type="AlphaFoldDB" id="A0A9P1ITG6"/>
<dbReference type="OrthoDB" id="5846741at2759"/>
<organism evidence="3 4">
    <name type="scientific">Caenorhabditis angaria</name>
    <dbReference type="NCBI Taxonomy" id="860376"/>
    <lineage>
        <taxon>Eukaryota</taxon>
        <taxon>Metazoa</taxon>
        <taxon>Ecdysozoa</taxon>
        <taxon>Nematoda</taxon>
        <taxon>Chromadorea</taxon>
        <taxon>Rhabditida</taxon>
        <taxon>Rhabditina</taxon>
        <taxon>Rhabditomorpha</taxon>
        <taxon>Rhabditoidea</taxon>
        <taxon>Rhabditidae</taxon>
        <taxon>Peloderinae</taxon>
        <taxon>Caenorhabditis</taxon>
    </lineage>
</organism>
<name>A0A9P1ITG6_9PELO</name>
<evidence type="ECO:0000313" key="4">
    <source>
        <dbReference type="Proteomes" id="UP001152747"/>
    </source>
</evidence>
<keyword evidence="1" id="KW-0472">Membrane</keyword>
<keyword evidence="4" id="KW-1185">Reference proteome</keyword>
<sequence>MRLFLLIIFPTIIFAYFDPSAYSQSLNNVLRKSEKKADIENFCSNLGFFKNQSGRVCSWYHKKTFGRKWEKCDILIGDIILENEKDIVIFQKSKIMGIYGSLIIRNIHISIIDLDHLKIVGCEGKEEATILIENIDHLEHLLIYNLKSLIKSTENQKVFIVRNCTNLSLQYVLRKKIQNAAGNNSDLVVFNTNQTVIRVKSVLHEDLTPAFIASLLLFFAFIWHFYGVEIRVLRLKEREDVIIQNLIKMRNTVLASELLVQTPSTVKLKFDQPVLKTSSRNKHLVQLIEKRLKDM</sequence>
<evidence type="ECO:0000256" key="1">
    <source>
        <dbReference type="SAM" id="Phobius"/>
    </source>
</evidence>
<dbReference type="Proteomes" id="UP001152747">
    <property type="component" value="Unassembled WGS sequence"/>
</dbReference>